<sequence length="467" mass="52502">MKATLQFLGGAGGEVTGSMHLLELGGKKILIDCGFFQGRREESMKRNRVFPFDPRTIDALVLSHAHIDHSGNIPNLVKQGFRGNIYSTVATRNLCAVMLKDAAHIQEQDSEYINKKHHLEYMSAVEPIYGIKDVEDSMQLFIGIPYNRSINVYENLTVTFSDAGHILGAGLSAFDIRQDNRTLRLGYIVDLGRKRLPILSDPVVIPGMDHVIIESTYGDKLHDDIGDSLNELRDAINRTAGRGGKVIIPAFSLERTQEVLFFIRKLIDEKQIPALPVYVDSPLAVNVTEVFRFHSEYFDEETRDMLARGEDPFSFEGLHFVRSVADSKAIQFNPNPMIIISASGMCETGRILHHLKNNAEDPRSTILIISFMAQHTLGRRIVERQPRIKIFGKEYSLKAEVVILNTFSAHADQKELMEYVNSVREKDPRFYVVHGEEKQSQALLEKMIGAGITKVAVPQRGDKVELG</sequence>
<evidence type="ECO:0000259" key="2">
    <source>
        <dbReference type="SMART" id="SM00849"/>
    </source>
</evidence>
<dbReference type="PANTHER" id="PTHR11203">
    <property type="entry name" value="CLEAVAGE AND POLYADENYLATION SPECIFICITY FACTOR FAMILY MEMBER"/>
    <property type="match status" value="1"/>
</dbReference>
<dbReference type="InterPro" id="IPR011108">
    <property type="entry name" value="RMMBL"/>
</dbReference>
<protein>
    <submittedName>
        <fullName evidence="4">MBL fold metallo-hydrolase</fullName>
    </submittedName>
</protein>
<dbReference type="Proteomes" id="UP000229307">
    <property type="component" value="Unassembled WGS sequence"/>
</dbReference>
<organism evidence="4 5">
    <name type="scientific">Candidatus Desantisbacteria bacterium CG_4_10_14_0_8_um_filter_48_22</name>
    <dbReference type="NCBI Taxonomy" id="1974543"/>
    <lineage>
        <taxon>Bacteria</taxon>
        <taxon>Candidatus Desantisiibacteriota</taxon>
    </lineage>
</organism>
<gene>
    <name evidence="4" type="ORF">COY52_08950</name>
</gene>
<evidence type="ECO:0000313" key="5">
    <source>
        <dbReference type="Proteomes" id="UP000229307"/>
    </source>
</evidence>
<dbReference type="AlphaFoldDB" id="A0A2M7S8D1"/>
<dbReference type="GO" id="GO:0016787">
    <property type="term" value="F:hydrolase activity"/>
    <property type="evidence" value="ECO:0007669"/>
    <property type="project" value="UniProtKB-KW"/>
</dbReference>
<dbReference type="GO" id="GO:0004521">
    <property type="term" value="F:RNA endonuclease activity"/>
    <property type="evidence" value="ECO:0007669"/>
    <property type="project" value="TreeGrafter"/>
</dbReference>
<name>A0A2M7S8D1_9BACT</name>
<dbReference type="InterPro" id="IPR001279">
    <property type="entry name" value="Metallo-B-lactamas"/>
</dbReference>
<reference evidence="5" key="1">
    <citation type="submission" date="2017-09" db="EMBL/GenBank/DDBJ databases">
        <title>Depth-based differentiation of microbial function through sediment-hosted aquifers and enrichment of novel symbionts in the deep terrestrial subsurface.</title>
        <authorList>
            <person name="Probst A.J."/>
            <person name="Ladd B."/>
            <person name="Jarett J.K."/>
            <person name="Geller-Mcgrath D.E."/>
            <person name="Sieber C.M.K."/>
            <person name="Emerson J.B."/>
            <person name="Anantharaman K."/>
            <person name="Thomas B.C."/>
            <person name="Malmstrom R."/>
            <person name="Stieglmeier M."/>
            <person name="Klingl A."/>
            <person name="Woyke T."/>
            <person name="Ryan C.M."/>
            <person name="Banfield J.F."/>
        </authorList>
    </citation>
    <scope>NUCLEOTIDE SEQUENCE [LARGE SCALE GENOMIC DNA]</scope>
</reference>
<comment type="caution">
    <text evidence="4">The sequence shown here is derived from an EMBL/GenBank/DDBJ whole genome shotgun (WGS) entry which is preliminary data.</text>
</comment>
<dbReference type="SMART" id="SM00849">
    <property type="entry name" value="Lactamase_B"/>
    <property type="match status" value="1"/>
</dbReference>
<dbReference type="InterPro" id="IPR022712">
    <property type="entry name" value="Beta_Casp"/>
</dbReference>
<evidence type="ECO:0000259" key="3">
    <source>
        <dbReference type="SMART" id="SM01027"/>
    </source>
</evidence>
<dbReference type="InterPro" id="IPR036866">
    <property type="entry name" value="RibonucZ/Hydroxyglut_hydro"/>
</dbReference>
<dbReference type="PANTHER" id="PTHR11203:SF37">
    <property type="entry name" value="INTEGRATOR COMPLEX SUBUNIT 11"/>
    <property type="match status" value="1"/>
</dbReference>
<dbReference type="EMBL" id="PFMR01000237">
    <property type="protein sequence ID" value="PIZ15739.1"/>
    <property type="molecule type" value="Genomic_DNA"/>
</dbReference>
<feature type="domain" description="Beta-Casp" evidence="3">
    <location>
        <begin position="256"/>
        <end position="381"/>
    </location>
</feature>
<dbReference type="Gene3D" id="3.40.50.10890">
    <property type="match status" value="1"/>
</dbReference>
<dbReference type="SUPFAM" id="SSF56281">
    <property type="entry name" value="Metallo-hydrolase/oxidoreductase"/>
    <property type="match status" value="1"/>
</dbReference>
<evidence type="ECO:0000256" key="1">
    <source>
        <dbReference type="ARBA" id="ARBA00022801"/>
    </source>
</evidence>
<evidence type="ECO:0000313" key="4">
    <source>
        <dbReference type="EMBL" id="PIZ15739.1"/>
    </source>
</evidence>
<feature type="domain" description="Metallo-beta-lactamase" evidence="2">
    <location>
        <begin position="16"/>
        <end position="251"/>
    </location>
</feature>
<accession>A0A2M7S8D1</accession>
<dbReference type="CDD" id="cd16295">
    <property type="entry name" value="TTHA0252-CPSF-like_MBL-fold"/>
    <property type="match status" value="1"/>
</dbReference>
<dbReference type="Pfam" id="PF00753">
    <property type="entry name" value="Lactamase_B"/>
    <property type="match status" value="1"/>
</dbReference>
<keyword evidence="1 4" id="KW-0378">Hydrolase</keyword>
<dbReference type="Pfam" id="PF07521">
    <property type="entry name" value="RMMBL"/>
    <property type="match status" value="1"/>
</dbReference>
<proteinExistence type="predicted"/>
<dbReference type="Gene3D" id="3.60.15.10">
    <property type="entry name" value="Ribonuclease Z/Hydroxyacylglutathione hydrolase-like"/>
    <property type="match status" value="1"/>
</dbReference>
<dbReference type="SMART" id="SM01027">
    <property type="entry name" value="Beta-Casp"/>
    <property type="match status" value="1"/>
</dbReference>
<dbReference type="InterPro" id="IPR050698">
    <property type="entry name" value="MBL"/>
</dbReference>
<dbReference type="Pfam" id="PF10996">
    <property type="entry name" value="Beta-Casp"/>
    <property type="match status" value="1"/>
</dbReference>